<organism evidence="1">
    <name type="scientific">marine metagenome</name>
    <dbReference type="NCBI Taxonomy" id="408172"/>
    <lineage>
        <taxon>unclassified sequences</taxon>
        <taxon>metagenomes</taxon>
        <taxon>ecological metagenomes</taxon>
    </lineage>
</organism>
<protein>
    <submittedName>
        <fullName evidence="1">Uncharacterized protein</fullName>
    </submittedName>
</protein>
<proteinExistence type="predicted"/>
<dbReference type="EMBL" id="UINC01016349">
    <property type="protein sequence ID" value="SVA68128.1"/>
    <property type="molecule type" value="Genomic_DNA"/>
</dbReference>
<dbReference type="AlphaFoldDB" id="A0A381XTR5"/>
<accession>A0A381XTR5</accession>
<sequence>METLFFTGTLIASGINHILWHSQPSAEQLEREAYWARQIRIWKNQRDREEKHL</sequence>
<name>A0A381XTR5_9ZZZZ</name>
<reference evidence="1" key="1">
    <citation type="submission" date="2018-05" db="EMBL/GenBank/DDBJ databases">
        <authorList>
            <person name="Lanie J.A."/>
            <person name="Ng W.-L."/>
            <person name="Kazmierczak K.M."/>
            <person name="Andrzejewski T.M."/>
            <person name="Davidsen T.M."/>
            <person name="Wayne K.J."/>
            <person name="Tettelin H."/>
            <person name="Glass J.I."/>
            <person name="Rusch D."/>
            <person name="Podicherti R."/>
            <person name="Tsui H.-C.T."/>
            <person name="Winkler M.E."/>
        </authorList>
    </citation>
    <scope>NUCLEOTIDE SEQUENCE</scope>
</reference>
<gene>
    <name evidence="1" type="ORF">METZ01_LOCUS120982</name>
</gene>
<evidence type="ECO:0000313" key="1">
    <source>
        <dbReference type="EMBL" id="SVA68128.1"/>
    </source>
</evidence>